<dbReference type="PANTHER" id="PTHR23504">
    <property type="entry name" value="MAJOR FACILITATOR SUPERFAMILY DOMAIN-CONTAINING PROTEIN 10"/>
    <property type="match status" value="1"/>
</dbReference>
<dbReference type="Gene3D" id="1.20.1250.20">
    <property type="entry name" value="MFS general substrate transporter like domains"/>
    <property type="match status" value="1"/>
</dbReference>
<keyword evidence="4 7" id="KW-0812">Transmembrane</keyword>
<evidence type="ECO:0000256" key="1">
    <source>
        <dbReference type="ARBA" id="ARBA00004651"/>
    </source>
</evidence>
<dbReference type="AlphaFoldDB" id="A0A0P6YKZ3"/>
<dbReference type="GO" id="GO:0022857">
    <property type="term" value="F:transmembrane transporter activity"/>
    <property type="evidence" value="ECO:0007669"/>
    <property type="project" value="InterPro"/>
</dbReference>
<dbReference type="Pfam" id="PF07690">
    <property type="entry name" value="MFS_1"/>
    <property type="match status" value="1"/>
</dbReference>
<comment type="subcellular location">
    <subcellularLocation>
        <location evidence="1">Cell membrane</location>
        <topology evidence="1">Multi-pass membrane protein</topology>
    </subcellularLocation>
</comment>
<dbReference type="EMBL" id="LGKP01000011">
    <property type="protein sequence ID" value="KPL90529.1"/>
    <property type="molecule type" value="Genomic_DNA"/>
</dbReference>
<feature type="transmembrane region" description="Helical" evidence="7">
    <location>
        <begin position="156"/>
        <end position="178"/>
    </location>
</feature>
<evidence type="ECO:0000256" key="2">
    <source>
        <dbReference type="ARBA" id="ARBA00007520"/>
    </source>
</evidence>
<dbReference type="InterPro" id="IPR005829">
    <property type="entry name" value="Sugar_transporter_CS"/>
</dbReference>
<evidence type="ECO:0000256" key="3">
    <source>
        <dbReference type="ARBA" id="ARBA00022448"/>
    </source>
</evidence>
<dbReference type="RefSeq" id="WP_054533406.1">
    <property type="nucleotide sequence ID" value="NZ_LGKP01000011.1"/>
</dbReference>
<feature type="domain" description="Major facilitator superfamily (MFS) profile" evidence="8">
    <location>
        <begin position="5"/>
        <end position="385"/>
    </location>
</feature>
<feature type="transmembrane region" description="Helical" evidence="7">
    <location>
        <begin position="128"/>
        <end position="150"/>
    </location>
</feature>
<feature type="transmembrane region" description="Helical" evidence="7">
    <location>
        <begin position="209"/>
        <end position="232"/>
    </location>
</feature>
<evidence type="ECO:0000256" key="6">
    <source>
        <dbReference type="ARBA" id="ARBA00023136"/>
    </source>
</evidence>
<keyword evidence="5 7" id="KW-1133">Transmembrane helix</keyword>
<dbReference type="InterPro" id="IPR036259">
    <property type="entry name" value="MFS_trans_sf"/>
</dbReference>
<dbReference type="SUPFAM" id="SSF103473">
    <property type="entry name" value="MFS general substrate transporter"/>
    <property type="match status" value="1"/>
</dbReference>
<dbReference type="InterPro" id="IPR020846">
    <property type="entry name" value="MFS_dom"/>
</dbReference>
<dbReference type="PROSITE" id="PS00216">
    <property type="entry name" value="SUGAR_TRANSPORT_1"/>
    <property type="match status" value="1"/>
</dbReference>
<dbReference type="GO" id="GO:0005886">
    <property type="term" value="C:plasma membrane"/>
    <property type="evidence" value="ECO:0007669"/>
    <property type="project" value="UniProtKB-SubCell"/>
</dbReference>
<comment type="caution">
    <text evidence="9">The sequence shown here is derived from an EMBL/GenBank/DDBJ whole genome shotgun (WGS) entry which is preliminary data.</text>
</comment>
<dbReference type="PRINTS" id="PR01035">
    <property type="entry name" value="TCRTETA"/>
</dbReference>
<dbReference type="Proteomes" id="UP000050277">
    <property type="component" value="Unassembled WGS sequence"/>
</dbReference>
<evidence type="ECO:0000259" key="8">
    <source>
        <dbReference type="PROSITE" id="PS50850"/>
    </source>
</evidence>
<sequence length="391" mass="41407">MKRSPLLTIFLIAFVGTMSYGVVIPITPFYAQEFGASEFQVGLIVGCYALMQFIFAPILGQLSDRFGRRPLLILSLIGTVCSLLLFGFANSLVWLFVGRMFDGATGGNISIAQAYVSDITTDKDRARGMGMVGAALGLGFIAGPAIGALLSRDGNYQLPIFVAAGIAMLSLVLTFLVLPEPERHAPQQGRTFNLMKLLAAVRKPNVGRLLSITLLINLAFVAFETTFALFAARRLEFGSHQTGYTLAGVGVVVAIVQGGLIRRLAARFGEASLIVAGSLLLALSLAGLGFIQNVWHLVAICIVLAIGEGLLTPSLSSLVSRNSSAHERGENMGLYQSMSSLARIFAPLYATWMLSNVGEASPYLMGSVLVVAGALIAVGLPSAEPQAQPAH</sequence>
<dbReference type="InterPro" id="IPR001958">
    <property type="entry name" value="Tet-R_TetA/multi-R_MdtG-like"/>
</dbReference>
<proteinExistence type="inferred from homology"/>
<reference evidence="9 10" key="1">
    <citation type="submission" date="2015-07" db="EMBL/GenBank/DDBJ databases">
        <title>Whole genome sequence of Herpetosiphon geysericola DSM 7119.</title>
        <authorList>
            <person name="Hemp J."/>
            <person name="Ward L.M."/>
            <person name="Pace L.A."/>
            <person name="Fischer W.W."/>
        </authorList>
    </citation>
    <scope>NUCLEOTIDE SEQUENCE [LARGE SCALE GENOMIC DNA]</scope>
    <source>
        <strain evidence="9 10">DSM 7119</strain>
    </source>
</reference>
<feature type="transmembrane region" description="Helical" evidence="7">
    <location>
        <begin position="273"/>
        <end position="291"/>
    </location>
</feature>
<keyword evidence="3" id="KW-0813">Transport</keyword>
<evidence type="ECO:0000256" key="7">
    <source>
        <dbReference type="SAM" id="Phobius"/>
    </source>
</evidence>
<dbReference type="STRING" id="70996.SE18_05400"/>
<feature type="transmembrane region" description="Helical" evidence="7">
    <location>
        <begin position="71"/>
        <end position="89"/>
    </location>
</feature>
<feature type="transmembrane region" description="Helical" evidence="7">
    <location>
        <begin position="363"/>
        <end position="383"/>
    </location>
</feature>
<keyword evidence="6 7" id="KW-0472">Membrane</keyword>
<keyword evidence="10" id="KW-1185">Reference proteome</keyword>
<evidence type="ECO:0000256" key="4">
    <source>
        <dbReference type="ARBA" id="ARBA00022692"/>
    </source>
</evidence>
<accession>A0A0P6YKZ3</accession>
<feature type="transmembrane region" description="Helical" evidence="7">
    <location>
        <begin position="244"/>
        <end position="261"/>
    </location>
</feature>
<dbReference type="OrthoDB" id="9793283at2"/>
<feature type="transmembrane region" description="Helical" evidence="7">
    <location>
        <begin position="297"/>
        <end position="319"/>
    </location>
</feature>
<protein>
    <recommendedName>
        <fullName evidence="8">Major facilitator superfamily (MFS) profile domain-containing protein</fullName>
    </recommendedName>
</protein>
<dbReference type="PROSITE" id="PS50850">
    <property type="entry name" value="MFS"/>
    <property type="match status" value="1"/>
</dbReference>
<dbReference type="InterPro" id="IPR011701">
    <property type="entry name" value="MFS"/>
</dbReference>
<name>A0A0P6YKZ3_9CHLR</name>
<feature type="transmembrane region" description="Helical" evidence="7">
    <location>
        <begin position="37"/>
        <end position="59"/>
    </location>
</feature>
<evidence type="ECO:0000313" key="9">
    <source>
        <dbReference type="EMBL" id="KPL90529.1"/>
    </source>
</evidence>
<dbReference type="PANTHER" id="PTHR23504:SF15">
    <property type="entry name" value="MAJOR FACILITATOR SUPERFAMILY (MFS) PROFILE DOMAIN-CONTAINING PROTEIN"/>
    <property type="match status" value="1"/>
</dbReference>
<gene>
    <name evidence="9" type="ORF">SE18_05400</name>
</gene>
<evidence type="ECO:0000313" key="10">
    <source>
        <dbReference type="Proteomes" id="UP000050277"/>
    </source>
</evidence>
<organism evidence="9 10">
    <name type="scientific">Herpetosiphon geysericola</name>
    <dbReference type="NCBI Taxonomy" id="70996"/>
    <lineage>
        <taxon>Bacteria</taxon>
        <taxon>Bacillati</taxon>
        <taxon>Chloroflexota</taxon>
        <taxon>Chloroflexia</taxon>
        <taxon>Herpetosiphonales</taxon>
        <taxon>Herpetosiphonaceae</taxon>
        <taxon>Herpetosiphon</taxon>
    </lineage>
</organism>
<dbReference type="CDD" id="cd17330">
    <property type="entry name" value="MFS_SLC46_TetA_like"/>
    <property type="match status" value="1"/>
</dbReference>
<evidence type="ECO:0000256" key="5">
    <source>
        <dbReference type="ARBA" id="ARBA00022989"/>
    </source>
</evidence>
<comment type="similarity">
    <text evidence="2">Belongs to the major facilitator superfamily. TCR/Tet family.</text>
</comment>